<dbReference type="GO" id="GO:0016020">
    <property type="term" value="C:membrane"/>
    <property type="evidence" value="ECO:0007669"/>
    <property type="project" value="InterPro"/>
</dbReference>
<dbReference type="PANTHER" id="PTHR31561">
    <property type="entry name" value="3-KETOACYL-COA SYNTHASE"/>
    <property type="match status" value="1"/>
</dbReference>
<reference evidence="11" key="1">
    <citation type="journal article" date="2019" name="Curr. Biol.">
        <title>Genome Sequence of Striga asiatica Provides Insight into the Evolution of Plant Parasitism.</title>
        <authorList>
            <person name="Yoshida S."/>
            <person name="Kim S."/>
            <person name="Wafula E.K."/>
            <person name="Tanskanen J."/>
            <person name="Kim Y.M."/>
            <person name="Honaas L."/>
            <person name="Yang Z."/>
            <person name="Spallek T."/>
            <person name="Conn C.E."/>
            <person name="Ichihashi Y."/>
            <person name="Cheong K."/>
            <person name="Cui S."/>
            <person name="Der J.P."/>
            <person name="Gundlach H."/>
            <person name="Jiao Y."/>
            <person name="Hori C."/>
            <person name="Ishida J.K."/>
            <person name="Kasahara H."/>
            <person name="Kiba T."/>
            <person name="Kim M.S."/>
            <person name="Koo N."/>
            <person name="Laohavisit A."/>
            <person name="Lee Y.H."/>
            <person name="Lumba S."/>
            <person name="McCourt P."/>
            <person name="Mortimer J.C."/>
            <person name="Mutuku J.M."/>
            <person name="Nomura T."/>
            <person name="Sasaki-Sekimoto Y."/>
            <person name="Seto Y."/>
            <person name="Wang Y."/>
            <person name="Wakatake T."/>
            <person name="Sakakibara H."/>
            <person name="Demura T."/>
            <person name="Yamaguchi S."/>
            <person name="Yoneyama K."/>
            <person name="Manabe R.I."/>
            <person name="Nelson D.C."/>
            <person name="Schulman A.H."/>
            <person name="Timko M.P."/>
            <person name="dePamphilis C.W."/>
            <person name="Choi D."/>
            <person name="Shirasu K."/>
        </authorList>
    </citation>
    <scope>NUCLEOTIDE SEQUENCE [LARGE SCALE GENOMIC DNA]</scope>
    <source>
        <strain evidence="11">cv. UVA1</strain>
    </source>
</reference>
<dbReference type="PIRSF" id="PIRSF036417">
    <property type="entry name" value="3-ktacl-CoA_syn"/>
    <property type="match status" value="1"/>
</dbReference>
<evidence type="ECO:0000256" key="5">
    <source>
        <dbReference type="ARBA" id="ARBA00047375"/>
    </source>
</evidence>
<evidence type="ECO:0000256" key="1">
    <source>
        <dbReference type="ARBA" id="ARBA00005194"/>
    </source>
</evidence>
<organism evidence="10 11">
    <name type="scientific">Striga asiatica</name>
    <name type="common">Asiatic witchweed</name>
    <name type="synonym">Buchnera asiatica</name>
    <dbReference type="NCBI Taxonomy" id="4170"/>
    <lineage>
        <taxon>Eukaryota</taxon>
        <taxon>Viridiplantae</taxon>
        <taxon>Streptophyta</taxon>
        <taxon>Embryophyta</taxon>
        <taxon>Tracheophyta</taxon>
        <taxon>Spermatophyta</taxon>
        <taxon>Magnoliopsida</taxon>
        <taxon>eudicotyledons</taxon>
        <taxon>Gunneridae</taxon>
        <taxon>Pentapetalae</taxon>
        <taxon>asterids</taxon>
        <taxon>lamiids</taxon>
        <taxon>Lamiales</taxon>
        <taxon>Orobanchaceae</taxon>
        <taxon>Buchnereae</taxon>
        <taxon>Striga</taxon>
    </lineage>
</organism>
<keyword evidence="7" id="KW-0472">Membrane</keyword>
<comment type="caution">
    <text evidence="10">The sequence shown here is derived from an EMBL/GenBank/DDBJ whole genome shotgun (WGS) entry which is preliminary data.</text>
</comment>
<dbReference type="Proteomes" id="UP000325081">
    <property type="component" value="Unassembled WGS sequence"/>
</dbReference>
<dbReference type="InterPro" id="IPR013601">
    <property type="entry name" value="FAE1_typ3_polyketide_synth"/>
</dbReference>
<evidence type="ECO:0000256" key="4">
    <source>
        <dbReference type="ARBA" id="ARBA00023315"/>
    </source>
</evidence>
<keyword evidence="7" id="KW-0812">Transmembrane</keyword>
<keyword evidence="3 6" id="KW-0808">Transferase</keyword>
<dbReference type="InterPro" id="IPR013747">
    <property type="entry name" value="ACP_syn_III_C"/>
</dbReference>
<dbReference type="EMBL" id="BKCP01001114">
    <property type="protein sequence ID" value="GER26732.1"/>
    <property type="molecule type" value="Genomic_DNA"/>
</dbReference>
<feature type="transmembrane region" description="Helical" evidence="7">
    <location>
        <begin position="6"/>
        <end position="25"/>
    </location>
</feature>
<dbReference type="InterPro" id="IPR012392">
    <property type="entry name" value="3-ktacl-CoA_syn"/>
</dbReference>
<dbReference type="SUPFAM" id="SSF53901">
    <property type="entry name" value="Thiolase-like"/>
    <property type="match status" value="2"/>
</dbReference>
<sequence>MANTTLPSPYLLIPIIAFLSLVYFLSSKSRPIYLIDFSCYKPPPHLRVSTATFIEHFNICSHVSRDGIDFLTKVIERSGIGPQTCLPLAVHHIPPYNSLPHTRLEVQTVLFAVVKALIEKHKLNPKDIDILVSNCSIFCPTPSITSMLINEFGFREDVKSASLSGMGCSAGLVAVGLARDLLRSARKDAWALVLSMEAVTSSGYPGNEKSMLLANVLFRMGGAAVLLSNRKKDRARAKYRLKHLIRTHMGSDDESYSSVFQKTDDAGNTGVSLSKSLLRVAGNALRANVTELGPRCLPVSEQIIYAWFVFRSKIRKYCNYNNKDDDDDDKRKVYVPDFKKAFEHFCIHAGGRAVIDAVEGRLRLKEEDVEASRMTLYRFGNTSSSSVWYELSYLEAKGRVKRGDRVWQIAFGSGFKCNSAVWECVSKIEPDSRNVWLDEIDSYPVRIPDISYH</sequence>
<evidence type="ECO:0000259" key="8">
    <source>
        <dbReference type="Pfam" id="PF08392"/>
    </source>
</evidence>
<protein>
    <recommendedName>
        <fullName evidence="6">3-ketoacyl-CoA synthase</fullName>
        <ecNumber evidence="6">2.3.1.-</ecNumber>
    </recommendedName>
</protein>
<comment type="pathway">
    <text evidence="1 6">Lipid metabolism; fatty acid biosynthesis.</text>
</comment>
<comment type="similarity">
    <text evidence="2 6">Belongs to the thiolase-like superfamily. Chalcone/stilbene synthases family.</text>
</comment>
<accession>A0A5A7P1U3</accession>
<name>A0A5A7P1U3_STRAF</name>
<dbReference type="GO" id="GO:0006633">
    <property type="term" value="P:fatty acid biosynthetic process"/>
    <property type="evidence" value="ECO:0007669"/>
    <property type="project" value="UniProtKB-UniPathway"/>
</dbReference>
<evidence type="ECO:0000256" key="6">
    <source>
        <dbReference type="PIRNR" id="PIRNR036417"/>
    </source>
</evidence>
<dbReference type="Pfam" id="PF08541">
    <property type="entry name" value="ACP_syn_III_C"/>
    <property type="match status" value="1"/>
</dbReference>
<dbReference type="UniPathway" id="UPA00094"/>
<evidence type="ECO:0000256" key="2">
    <source>
        <dbReference type="ARBA" id="ARBA00005531"/>
    </source>
</evidence>
<dbReference type="AlphaFoldDB" id="A0A5A7P1U3"/>
<evidence type="ECO:0000259" key="9">
    <source>
        <dbReference type="Pfam" id="PF08541"/>
    </source>
</evidence>
<dbReference type="GO" id="GO:0009922">
    <property type="term" value="F:fatty acid elongase activity"/>
    <property type="evidence" value="ECO:0007669"/>
    <property type="project" value="UniProtKB-EC"/>
</dbReference>
<dbReference type="InterPro" id="IPR016039">
    <property type="entry name" value="Thiolase-like"/>
</dbReference>
<keyword evidence="11" id="KW-1185">Reference proteome</keyword>
<keyword evidence="4 6" id="KW-0012">Acyltransferase</keyword>
<dbReference type="Pfam" id="PF08392">
    <property type="entry name" value="FAE1_CUT1_RppA"/>
    <property type="match status" value="1"/>
</dbReference>
<gene>
    <name evidence="10" type="ORF">STAS_02403</name>
</gene>
<evidence type="ECO:0000313" key="10">
    <source>
        <dbReference type="EMBL" id="GER26732.1"/>
    </source>
</evidence>
<evidence type="ECO:0000256" key="3">
    <source>
        <dbReference type="ARBA" id="ARBA00022679"/>
    </source>
</evidence>
<dbReference type="OrthoDB" id="329835at2759"/>
<dbReference type="Gene3D" id="3.40.47.10">
    <property type="match status" value="1"/>
</dbReference>
<comment type="catalytic activity">
    <reaction evidence="5">
        <text>a very-long-chain acyl-CoA + malonyl-CoA + H(+) = a very-long-chain 3-oxoacyl-CoA + CO2 + CoA</text>
        <dbReference type="Rhea" id="RHEA:32727"/>
        <dbReference type="ChEBI" id="CHEBI:15378"/>
        <dbReference type="ChEBI" id="CHEBI:16526"/>
        <dbReference type="ChEBI" id="CHEBI:57287"/>
        <dbReference type="ChEBI" id="CHEBI:57384"/>
        <dbReference type="ChEBI" id="CHEBI:90725"/>
        <dbReference type="ChEBI" id="CHEBI:90736"/>
        <dbReference type="EC" id="2.3.1.199"/>
    </reaction>
</comment>
<dbReference type="EC" id="2.3.1.-" evidence="6"/>
<feature type="domain" description="Beta-ketoacyl-[acyl-carrier-protein] synthase III C-terminal" evidence="9">
    <location>
        <begin position="343"/>
        <end position="423"/>
    </location>
</feature>
<proteinExistence type="inferred from homology"/>
<evidence type="ECO:0000256" key="7">
    <source>
        <dbReference type="SAM" id="Phobius"/>
    </source>
</evidence>
<keyword evidence="7" id="KW-1133">Transmembrane helix</keyword>
<feature type="domain" description="FAE" evidence="8">
    <location>
        <begin position="26"/>
        <end position="312"/>
    </location>
</feature>
<evidence type="ECO:0000313" key="11">
    <source>
        <dbReference type="Proteomes" id="UP000325081"/>
    </source>
</evidence>
<dbReference type="CDD" id="cd00831">
    <property type="entry name" value="CHS_like"/>
    <property type="match status" value="1"/>
</dbReference>